<evidence type="ECO:0000313" key="1">
    <source>
        <dbReference type="EMBL" id="GMM33654.1"/>
    </source>
</evidence>
<sequence length="131" mass="15395">MKIPYSMLVFYANVPRSKSLFYQRIWQEKFTELRILNIWKLLIFATASSELEDEVLRSSVIKYWYLSGCPLSRLPKFNTQKLIKLILSNNPIPGKEVAKLNEVKSLKYLVFKHIGVAQKRYIPDHIIYSAN</sequence>
<dbReference type="EMBL" id="BTFZ01000002">
    <property type="protein sequence ID" value="GMM33654.1"/>
    <property type="molecule type" value="Genomic_DNA"/>
</dbReference>
<organism evidence="1 2">
    <name type="scientific">Saccharomycopsis crataegensis</name>
    <dbReference type="NCBI Taxonomy" id="43959"/>
    <lineage>
        <taxon>Eukaryota</taxon>
        <taxon>Fungi</taxon>
        <taxon>Dikarya</taxon>
        <taxon>Ascomycota</taxon>
        <taxon>Saccharomycotina</taxon>
        <taxon>Saccharomycetes</taxon>
        <taxon>Saccharomycopsidaceae</taxon>
        <taxon>Saccharomycopsis</taxon>
    </lineage>
</organism>
<name>A0AAV5QFZ3_9ASCO</name>
<keyword evidence="2" id="KW-1185">Reference proteome</keyword>
<dbReference type="GeneID" id="90071633"/>
<gene>
    <name evidence="1" type="ORF">DASC09_009790</name>
</gene>
<evidence type="ECO:0000313" key="2">
    <source>
        <dbReference type="Proteomes" id="UP001360560"/>
    </source>
</evidence>
<dbReference type="SUPFAM" id="SSF52047">
    <property type="entry name" value="RNI-like"/>
    <property type="match status" value="1"/>
</dbReference>
<dbReference type="Proteomes" id="UP001360560">
    <property type="component" value="Unassembled WGS sequence"/>
</dbReference>
<dbReference type="InterPro" id="IPR032675">
    <property type="entry name" value="LRR_dom_sf"/>
</dbReference>
<protein>
    <submittedName>
        <fullName evidence="1">Uncharacterized protein</fullName>
    </submittedName>
</protein>
<dbReference type="Gene3D" id="3.80.10.10">
    <property type="entry name" value="Ribonuclease Inhibitor"/>
    <property type="match status" value="1"/>
</dbReference>
<dbReference type="RefSeq" id="XP_064850654.1">
    <property type="nucleotide sequence ID" value="XM_064994582.1"/>
</dbReference>
<accession>A0AAV5QFZ3</accession>
<dbReference type="AlphaFoldDB" id="A0AAV5QFZ3"/>
<comment type="caution">
    <text evidence="1">The sequence shown here is derived from an EMBL/GenBank/DDBJ whole genome shotgun (WGS) entry which is preliminary data.</text>
</comment>
<proteinExistence type="predicted"/>
<reference evidence="1 2" key="1">
    <citation type="journal article" date="2023" name="Elife">
        <title>Identification of key yeast species and microbe-microbe interactions impacting larval growth of Drosophila in the wild.</title>
        <authorList>
            <person name="Mure A."/>
            <person name="Sugiura Y."/>
            <person name="Maeda R."/>
            <person name="Honda K."/>
            <person name="Sakurai N."/>
            <person name="Takahashi Y."/>
            <person name="Watada M."/>
            <person name="Katoh T."/>
            <person name="Gotoh A."/>
            <person name="Gotoh Y."/>
            <person name="Taniguchi I."/>
            <person name="Nakamura K."/>
            <person name="Hayashi T."/>
            <person name="Katayama T."/>
            <person name="Uemura T."/>
            <person name="Hattori Y."/>
        </authorList>
    </citation>
    <scope>NUCLEOTIDE SEQUENCE [LARGE SCALE GENOMIC DNA]</scope>
    <source>
        <strain evidence="1 2">SC-9</strain>
    </source>
</reference>